<sequence>MSLRDIGLGSGTYVADGDISPVLGTTRSWPKIPIVVQYEGPQELGPPVPQDEDDIVVALKQSDAVSSINLVATKLLLDKSSAIKSPMETPLSELEDLVLLSPDGVRVTLSGIFQWVPRLRCLHFTRIAMPGLLQLLHSSTNLVDLQLHEVFDDLELLPEALTSALSGMAQLQSFSLHFRSTANYPVVPRQPESLPRERCGLPVLTRLNFRGSSGYLGRLVARIDAPLLGDIELTFLNENIILPNLREFVSRIEMHKSHCRAHILSSERAISISFFQPGTPACFKLQLFCEPLSQQLLFMTRVCGHLSAFVFNVEDLRVSTTRPSGWRDVDHSGGRDLLNSFAGVKWFHLDGDHSTNIVRDLQLSDRRYEIIQPPLHMLYTQQPGQRHAQLGEAVVSFVISRQLSHWNMNDINLNELRGTGPLPQQVMIEMLPDEALLNAFLHYLDAAPRAWPTLTFMCRRWRQIVHTSPLGLNLRLYFTPGTPVLKALDCWPALPIIVQYGGVPNLDAPAPGDDDNIIAALKQSGRVSSIRLTVTSSLVGKLSAISEPFSELEELVLLSRNNMQLTLPGTFGRGPRLRTLHSTKIAFPSLPQLLSHSYDLVDIQLHEIPSAGYFSPESFANALSGMTNLRTLSLHFLSLPPRRNFLSLPPLSGERIVLPALTFLKYRGSSKYLDSLVARIDAPGLGDINITLFSQPTMDASQLGRFIERTGIQTPLSQAEVQTSGDAISISFTSSGTSSGTPLRLQISCKQLDWQLSSMAQVCDQFSPFLFRVNNVRINSTQSSSEQDDVDGGQWLGLIRAFGGATDFPVDGELTTAILCALGLVEESHTTVLPSLHHLHIENPRAMSEPSWDGLLSFITLRSRSGHPIQVNVPFFQCHICQASIRKQKGLNRHLVDMHGYRVLCSYCGNFECKTGYYDLFQQHLRREHPEARRKDGRIRRSGLNTPQLDSLVAWHSTPHAPDTVAPATATTGTAPHSQ</sequence>
<evidence type="ECO:0000313" key="4">
    <source>
        <dbReference type="Proteomes" id="UP001201163"/>
    </source>
</evidence>
<dbReference type="Proteomes" id="UP001201163">
    <property type="component" value="Unassembled WGS sequence"/>
</dbReference>
<name>A0AAD4L9Q2_9AGAM</name>
<organism evidence="3 4">
    <name type="scientific">Lactarius akahatsu</name>
    <dbReference type="NCBI Taxonomy" id="416441"/>
    <lineage>
        <taxon>Eukaryota</taxon>
        <taxon>Fungi</taxon>
        <taxon>Dikarya</taxon>
        <taxon>Basidiomycota</taxon>
        <taxon>Agaricomycotina</taxon>
        <taxon>Agaricomycetes</taxon>
        <taxon>Russulales</taxon>
        <taxon>Russulaceae</taxon>
        <taxon>Lactarius</taxon>
    </lineage>
</organism>
<proteinExistence type="predicted"/>
<dbReference type="SUPFAM" id="SSF52047">
    <property type="entry name" value="RNI-like"/>
    <property type="match status" value="1"/>
</dbReference>
<reference evidence="3" key="1">
    <citation type="submission" date="2022-01" db="EMBL/GenBank/DDBJ databases">
        <title>Comparative genomics reveals a dynamic genome evolution in the ectomycorrhizal milk-cap (Lactarius) mushrooms.</title>
        <authorList>
            <consortium name="DOE Joint Genome Institute"/>
            <person name="Lebreton A."/>
            <person name="Tang N."/>
            <person name="Kuo A."/>
            <person name="LaButti K."/>
            <person name="Drula E."/>
            <person name="Barry K."/>
            <person name="Clum A."/>
            <person name="Lipzen A."/>
            <person name="Mousain D."/>
            <person name="Ng V."/>
            <person name="Wang R."/>
            <person name="Wang X."/>
            <person name="Dai Y."/>
            <person name="Henrissat B."/>
            <person name="Grigoriev I.V."/>
            <person name="Guerin-Laguette A."/>
            <person name="Yu F."/>
            <person name="Martin F.M."/>
        </authorList>
    </citation>
    <scope>NUCLEOTIDE SEQUENCE</scope>
    <source>
        <strain evidence="3">QP</strain>
    </source>
</reference>
<dbReference type="AlphaFoldDB" id="A0AAD4L9Q2"/>
<dbReference type="EMBL" id="JAKELL010000072">
    <property type="protein sequence ID" value="KAH8984737.1"/>
    <property type="molecule type" value="Genomic_DNA"/>
</dbReference>
<protein>
    <recommendedName>
        <fullName evidence="2">C2H2-type domain-containing protein</fullName>
    </recommendedName>
</protein>
<evidence type="ECO:0000259" key="2">
    <source>
        <dbReference type="PROSITE" id="PS00028"/>
    </source>
</evidence>
<accession>A0AAD4L9Q2</accession>
<dbReference type="SMART" id="SM00355">
    <property type="entry name" value="ZnF_C2H2"/>
    <property type="match status" value="2"/>
</dbReference>
<feature type="domain" description="C2H2-type" evidence="2">
    <location>
        <begin position="878"/>
        <end position="899"/>
    </location>
</feature>
<evidence type="ECO:0000256" key="1">
    <source>
        <dbReference type="SAM" id="MobiDB-lite"/>
    </source>
</evidence>
<comment type="caution">
    <text evidence="3">The sequence shown here is derived from an EMBL/GenBank/DDBJ whole genome shotgun (WGS) entry which is preliminary data.</text>
</comment>
<keyword evidence="4" id="KW-1185">Reference proteome</keyword>
<evidence type="ECO:0000313" key="3">
    <source>
        <dbReference type="EMBL" id="KAH8984737.1"/>
    </source>
</evidence>
<gene>
    <name evidence="3" type="ORF">EDB92DRAFT_1950567</name>
</gene>
<dbReference type="PROSITE" id="PS00028">
    <property type="entry name" value="ZINC_FINGER_C2H2_1"/>
    <property type="match status" value="1"/>
</dbReference>
<dbReference type="InterPro" id="IPR013087">
    <property type="entry name" value="Znf_C2H2_type"/>
</dbReference>
<feature type="region of interest" description="Disordered" evidence="1">
    <location>
        <begin position="960"/>
        <end position="979"/>
    </location>
</feature>